<evidence type="ECO:0000313" key="4">
    <source>
        <dbReference type="EMBL" id="MCB6183035.1"/>
    </source>
</evidence>
<dbReference type="SMART" id="SM00062">
    <property type="entry name" value="PBPb"/>
    <property type="match status" value="1"/>
</dbReference>
<dbReference type="SUPFAM" id="SSF53850">
    <property type="entry name" value="Periplasmic binding protein-like II"/>
    <property type="match status" value="1"/>
</dbReference>
<dbReference type="Proteomes" id="UP001165395">
    <property type="component" value="Unassembled WGS sequence"/>
</dbReference>
<evidence type="ECO:0000256" key="1">
    <source>
        <dbReference type="ARBA" id="ARBA00022729"/>
    </source>
</evidence>
<comment type="caution">
    <text evidence="4">The sequence shown here is derived from an EMBL/GenBank/DDBJ whole genome shotgun (WGS) entry which is preliminary data.</text>
</comment>
<feature type="domain" description="Solute-binding protein family 3/N-terminal" evidence="3">
    <location>
        <begin position="22"/>
        <end position="250"/>
    </location>
</feature>
<evidence type="ECO:0000256" key="2">
    <source>
        <dbReference type="SAM" id="SignalP"/>
    </source>
</evidence>
<dbReference type="PANTHER" id="PTHR35936:SF17">
    <property type="entry name" value="ARGININE-BINDING EXTRACELLULAR PROTEIN ARTP"/>
    <property type="match status" value="1"/>
</dbReference>
<reference evidence="4" key="1">
    <citation type="submission" date="2021-10" db="EMBL/GenBank/DDBJ databases">
        <title>The complete genome sequence of Leeia sp. TBRC 13508.</title>
        <authorList>
            <person name="Charoenyingcharoen P."/>
            <person name="Yukphan P."/>
        </authorList>
    </citation>
    <scope>NUCLEOTIDE SEQUENCE</scope>
    <source>
        <strain evidence="4">TBRC 13508</strain>
    </source>
</reference>
<evidence type="ECO:0000259" key="3">
    <source>
        <dbReference type="SMART" id="SM00062"/>
    </source>
</evidence>
<dbReference type="EMBL" id="JAJBZT010000002">
    <property type="protein sequence ID" value="MCB6183035.1"/>
    <property type="molecule type" value="Genomic_DNA"/>
</dbReference>
<keyword evidence="1 2" id="KW-0732">Signal</keyword>
<evidence type="ECO:0000313" key="5">
    <source>
        <dbReference type="Proteomes" id="UP001165395"/>
    </source>
</evidence>
<keyword evidence="5" id="KW-1185">Reference proteome</keyword>
<proteinExistence type="predicted"/>
<accession>A0ABS8D4B4</accession>
<dbReference type="InterPro" id="IPR001638">
    <property type="entry name" value="Solute-binding_3/MltF_N"/>
</dbReference>
<feature type="chain" id="PRO_5045522546" evidence="2">
    <location>
        <begin position="21"/>
        <end position="252"/>
    </location>
</feature>
<gene>
    <name evidence="4" type="ORF">LIN78_05670</name>
</gene>
<protein>
    <submittedName>
        <fullName evidence="4">Transporter substrate-binding domain-containing protein</fullName>
    </submittedName>
</protein>
<feature type="signal peptide" evidence="2">
    <location>
        <begin position="1"/>
        <end position="20"/>
    </location>
</feature>
<sequence>MRKKVLSALLCAFAALPATAETLKIAIQGGLPPFDYTEAGKVKGFNVDITHALCADMKVTCVVVKTPWENLIPDVASGKVDAAISSVAITEERKKKVLFSDKYTQSPGSFVGKKGKYVSTFITELDLKGKKVGYQSNTIFENLVKGRFPNIPQTGYHTTAEMYRALSSGEIDIALDDMVSAYYGFLQSPEGKGYELVGSAIRDRKYMGVGEGVVLKLGNQALAKRFNQSISHIRETGIYQQIMNKYFMFNVY</sequence>
<name>A0ABS8D4B4_9NEIS</name>
<dbReference type="RefSeq" id="WP_227179388.1">
    <property type="nucleotide sequence ID" value="NZ_JAJBZT010000002.1"/>
</dbReference>
<dbReference type="PANTHER" id="PTHR35936">
    <property type="entry name" value="MEMBRANE-BOUND LYTIC MUREIN TRANSGLYCOSYLASE F"/>
    <property type="match status" value="1"/>
</dbReference>
<organism evidence="4 5">
    <name type="scientific">Leeia speluncae</name>
    <dbReference type="NCBI Taxonomy" id="2884804"/>
    <lineage>
        <taxon>Bacteria</taxon>
        <taxon>Pseudomonadati</taxon>
        <taxon>Pseudomonadota</taxon>
        <taxon>Betaproteobacteria</taxon>
        <taxon>Neisseriales</taxon>
        <taxon>Leeiaceae</taxon>
        <taxon>Leeia</taxon>
    </lineage>
</organism>
<dbReference type="Gene3D" id="3.40.190.10">
    <property type="entry name" value="Periplasmic binding protein-like II"/>
    <property type="match status" value="2"/>
</dbReference>
<dbReference type="Pfam" id="PF00497">
    <property type="entry name" value="SBP_bac_3"/>
    <property type="match status" value="1"/>
</dbReference>